<keyword evidence="6" id="KW-1185">Reference proteome</keyword>
<accession>A0AAV8RZ09</accession>
<evidence type="ECO:0000313" key="5">
    <source>
        <dbReference type="EMBL" id="KAJ8512347.1"/>
    </source>
</evidence>
<evidence type="ECO:0000259" key="4">
    <source>
        <dbReference type="Pfam" id="PF12656"/>
    </source>
</evidence>
<feature type="compositionally biased region" description="Polar residues" evidence="3">
    <location>
        <begin position="7"/>
        <end position="29"/>
    </location>
</feature>
<dbReference type="GO" id="GO:0005681">
    <property type="term" value="C:spliceosomal complex"/>
    <property type="evidence" value="ECO:0007669"/>
    <property type="project" value="TreeGrafter"/>
</dbReference>
<dbReference type="Proteomes" id="UP001222027">
    <property type="component" value="Unassembled WGS sequence"/>
</dbReference>
<dbReference type="PANTHER" id="PTHR15818">
    <property type="entry name" value="G PATCH AND KOW-CONTAINING"/>
    <property type="match status" value="1"/>
</dbReference>
<evidence type="ECO:0000256" key="2">
    <source>
        <dbReference type="ARBA" id="ARBA00023242"/>
    </source>
</evidence>
<evidence type="ECO:0000313" key="6">
    <source>
        <dbReference type="Proteomes" id="UP001222027"/>
    </source>
</evidence>
<dbReference type="GO" id="GO:0000398">
    <property type="term" value="P:mRNA splicing, via spliceosome"/>
    <property type="evidence" value="ECO:0007669"/>
    <property type="project" value="InterPro"/>
</dbReference>
<dbReference type="InterPro" id="IPR026822">
    <property type="entry name" value="Spp2/MOS2_G-patch"/>
</dbReference>
<dbReference type="EMBL" id="JAQQAF010000001">
    <property type="protein sequence ID" value="KAJ8512347.1"/>
    <property type="molecule type" value="Genomic_DNA"/>
</dbReference>
<comment type="subcellular location">
    <subcellularLocation>
        <location evidence="1">Nucleus</location>
    </subcellularLocation>
</comment>
<keyword evidence="2" id="KW-0539">Nucleus</keyword>
<gene>
    <name evidence="5" type="ORF">OPV22_002781</name>
</gene>
<sequence>MEKETTGKISFTLSSSSSRPNPSAVQVPSQPFPYRGAVTAATGGDPGDEGEDGVAKPQFISVFDASQSLAASHDTRSVIIPPVPDAKTKCPLPVPAPDDDYMRWKFREDMKDLPQDRGLDEFKDIRVEDFPFAYLAGYGWSEGQVIGRNKMLAVPKVVDYKRRYGTEGLGLEQLSRAIGKEFHIAEFRC</sequence>
<feature type="region of interest" description="Disordered" evidence="3">
    <location>
        <begin position="1"/>
        <end position="56"/>
    </location>
</feature>
<dbReference type="PANTHER" id="PTHR15818:SF2">
    <property type="entry name" value="G-PATCH DOMAIN AND KOW MOTIFS-CONTAINING PROTEIN"/>
    <property type="match status" value="1"/>
</dbReference>
<name>A0AAV8RZ09_ENSVE</name>
<evidence type="ECO:0000256" key="1">
    <source>
        <dbReference type="ARBA" id="ARBA00004123"/>
    </source>
</evidence>
<dbReference type="AlphaFoldDB" id="A0AAV8RZ09"/>
<evidence type="ECO:0000256" key="3">
    <source>
        <dbReference type="SAM" id="MobiDB-lite"/>
    </source>
</evidence>
<organism evidence="5 6">
    <name type="scientific">Ensete ventricosum</name>
    <name type="common">Abyssinian banana</name>
    <name type="synonym">Musa ensete</name>
    <dbReference type="NCBI Taxonomy" id="4639"/>
    <lineage>
        <taxon>Eukaryota</taxon>
        <taxon>Viridiplantae</taxon>
        <taxon>Streptophyta</taxon>
        <taxon>Embryophyta</taxon>
        <taxon>Tracheophyta</taxon>
        <taxon>Spermatophyta</taxon>
        <taxon>Magnoliopsida</taxon>
        <taxon>Liliopsida</taxon>
        <taxon>Zingiberales</taxon>
        <taxon>Musaceae</taxon>
        <taxon>Ensete</taxon>
    </lineage>
</organism>
<protein>
    <recommendedName>
        <fullName evidence="4">Spp2/MOS2 G-patch domain-containing protein</fullName>
    </recommendedName>
</protein>
<dbReference type="Pfam" id="PF12656">
    <property type="entry name" value="G-patch_2"/>
    <property type="match status" value="1"/>
</dbReference>
<dbReference type="InterPro" id="IPR045166">
    <property type="entry name" value="Spp2-like"/>
</dbReference>
<reference evidence="5 6" key="1">
    <citation type="submission" date="2022-12" db="EMBL/GenBank/DDBJ databases">
        <title>Chromosome-scale assembly of the Ensete ventricosum genome.</title>
        <authorList>
            <person name="Dussert Y."/>
            <person name="Stocks J."/>
            <person name="Wendawek A."/>
            <person name="Woldeyes F."/>
            <person name="Nichols R.A."/>
            <person name="Borrell J.S."/>
        </authorList>
    </citation>
    <scope>NUCLEOTIDE SEQUENCE [LARGE SCALE GENOMIC DNA]</scope>
    <source>
        <strain evidence="6">cv. Maze</strain>
        <tissue evidence="5">Seeds</tissue>
    </source>
</reference>
<comment type="caution">
    <text evidence="5">The sequence shown here is derived from an EMBL/GenBank/DDBJ whole genome shotgun (WGS) entry which is preliminary data.</text>
</comment>
<feature type="domain" description="Spp2/MOS2 G-patch" evidence="4">
    <location>
        <begin position="114"/>
        <end position="173"/>
    </location>
</feature>
<proteinExistence type="predicted"/>